<reference evidence="2 3" key="1">
    <citation type="submission" date="2024-11" db="EMBL/GenBank/DDBJ databases">
        <title>Chromosome-level genome assembly of the freshwater bivalve Anodonta woodiana.</title>
        <authorList>
            <person name="Chen X."/>
        </authorList>
    </citation>
    <scope>NUCLEOTIDE SEQUENCE [LARGE SCALE GENOMIC DNA]</scope>
    <source>
        <strain evidence="2">MN2024</strain>
        <tissue evidence="2">Gills</tissue>
    </source>
</reference>
<feature type="transmembrane region" description="Helical" evidence="1">
    <location>
        <begin position="217"/>
        <end position="238"/>
    </location>
</feature>
<keyword evidence="1" id="KW-1133">Transmembrane helix</keyword>
<organism evidence="2 3">
    <name type="scientific">Sinanodonta woodiana</name>
    <name type="common">Chinese pond mussel</name>
    <name type="synonym">Anodonta woodiana</name>
    <dbReference type="NCBI Taxonomy" id="1069815"/>
    <lineage>
        <taxon>Eukaryota</taxon>
        <taxon>Metazoa</taxon>
        <taxon>Spiralia</taxon>
        <taxon>Lophotrochozoa</taxon>
        <taxon>Mollusca</taxon>
        <taxon>Bivalvia</taxon>
        <taxon>Autobranchia</taxon>
        <taxon>Heteroconchia</taxon>
        <taxon>Palaeoheterodonta</taxon>
        <taxon>Unionida</taxon>
        <taxon>Unionoidea</taxon>
        <taxon>Unionidae</taxon>
        <taxon>Unioninae</taxon>
        <taxon>Sinanodonta</taxon>
    </lineage>
</organism>
<proteinExistence type="predicted"/>
<evidence type="ECO:0000256" key="1">
    <source>
        <dbReference type="SAM" id="Phobius"/>
    </source>
</evidence>
<gene>
    <name evidence="2" type="ORF">ACJMK2_036682</name>
</gene>
<feature type="transmembrane region" description="Helical" evidence="1">
    <location>
        <begin position="128"/>
        <end position="153"/>
    </location>
</feature>
<name>A0ABD3WJC8_SINWO</name>
<evidence type="ECO:0000313" key="3">
    <source>
        <dbReference type="Proteomes" id="UP001634394"/>
    </source>
</evidence>
<dbReference type="EMBL" id="JBJQND010000006">
    <property type="protein sequence ID" value="KAL3873585.1"/>
    <property type="molecule type" value="Genomic_DNA"/>
</dbReference>
<dbReference type="AlphaFoldDB" id="A0ABD3WJC8"/>
<feature type="transmembrane region" description="Helical" evidence="1">
    <location>
        <begin position="160"/>
        <end position="180"/>
    </location>
</feature>
<sequence>MVIPLRNYHRCCSGVPSTVVTRSMARKLVSEMQIQDLTVGDETLVDVAPLSDLPDPLSESSVSFGMPADLEGTFIGKEKVCLEPLRRSIFQAIDLVSMNACVVFVFLLCFVMSYFVFVMFFLRVNACVVFVFILCVFVFSFCFVMSYFVYFVFVLCILNLFHAISIYFNCSMHFVFVFIASVCIRCGCHVRFLPVIVLALCTVFVLGHVLCSFSLSYFCAFCISSIHLDSIHLVYVVFVV</sequence>
<keyword evidence="1" id="KW-0472">Membrane</keyword>
<comment type="caution">
    <text evidence="2">The sequence shown here is derived from an EMBL/GenBank/DDBJ whole genome shotgun (WGS) entry which is preliminary data.</text>
</comment>
<accession>A0ABD3WJC8</accession>
<feature type="transmembrane region" description="Helical" evidence="1">
    <location>
        <begin position="192"/>
        <end position="210"/>
    </location>
</feature>
<protein>
    <submittedName>
        <fullName evidence="2">Uncharacterized protein</fullName>
    </submittedName>
</protein>
<feature type="transmembrane region" description="Helical" evidence="1">
    <location>
        <begin position="95"/>
        <end position="122"/>
    </location>
</feature>
<keyword evidence="1" id="KW-0812">Transmembrane</keyword>
<keyword evidence="3" id="KW-1185">Reference proteome</keyword>
<dbReference type="Proteomes" id="UP001634394">
    <property type="component" value="Unassembled WGS sequence"/>
</dbReference>
<evidence type="ECO:0000313" key="2">
    <source>
        <dbReference type="EMBL" id="KAL3873585.1"/>
    </source>
</evidence>